<dbReference type="InterPro" id="IPR016112">
    <property type="entry name" value="VP_dsDNA_II"/>
</dbReference>
<dbReference type="SUPFAM" id="SSF49749">
    <property type="entry name" value="Group II dsDNA viruses VP"/>
    <property type="match status" value="2"/>
</dbReference>
<evidence type="ECO:0000313" key="2">
    <source>
        <dbReference type="EMBL" id="QHS97221.1"/>
    </source>
</evidence>
<reference evidence="2" key="1">
    <citation type="journal article" date="2020" name="Nature">
        <title>Giant virus diversity and host interactions through global metagenomics.</title>
        <authorList>
            <person name="Schulz F."/>
            <person name="Roux S."/>
            <person name="Paez-Espino D."/>
            <person name="Jungbluth S."/>
            <person name="Walsh D.A."/>
            <person name="Denef V.J."/>
            <person name="McMahon K.D."/>
            <person name="Konstantinidis K.T."/>
            <person name="Eloe-Fadrosh E.A."/>
            <person name="Kyrpides N.C."/>
            <person name="Woyke T."/>
        </authorList>
    </citation>
    <scope>NUCLEOTIDE SEQUENCE</scope>
    <source>
        <strain evidence="2">GVMAG-M-3300020169-51</strain>
    </source>
</reference>
<dbReference type="InterPro" id="IPR031654">
    <property type="entry name" value="Capsid_N"/>
</dbReference>
<protein>
    <recommendedName>
        <fullName evidence="1">Major capsid protein N-terminal domain-containing protein</fullName>
    </recommendedName>
</protein>
<proteinExistence type="predicted"/>
<sequence length="573" mass="66755">MPGGLLNLVAVGQENILLTGNPKKTFFTCSYKKHTNFGLQRFRINYEGQKTLSFSKESVFEFKIPRYAELLNDTYIALTLPDIWSPVFDCSSNNINDVSNNFIPYQFQWNKYLGANMINRITIHSGGNVLSQYSGEWLYNQIERDDTGKKELWNRMIGHEPRLYDPASVNNGFYPNAKYDASGCEPSIKGRKLYIPLMAWFCNSSKSALPLIALQYQEVYIKVEFKAIKDMFTIMDVPPNVNLNSIPDVFINYNDNEIRGAWPNSVNNKDIRKSPTPTEMNHQLWIFLQQPPLNNDDINSLGPIDGRFIQKNEWFVDLHLIGTYIFLSNDERECFAASNHNYLVREVYEHEFDNITGSSRVDIIARNMVSNLSFRFRRSDVYLRNEWFNYSNWNWEDLKPYEMSKKNLHKLSGVNPQQYSIINGFQRDFKIENNKNILLDMGILCGEDYRESIFDSGLFNYIEKWNRTTGTAKDGLYLYNFCLETNRKSYQPTGAQNVNKWKFITFEFNTLEPPRNPKNTSDIDIQCDELGNVIGVRKEVFKLNKFNYDLRVFEERYNVIKIASGGIGLLNAR</sequence>
<evidence type="ECO:0000259" key="1">
    <source>
        <dbReference type="Pfam" id="PF16903"/>
    </source>
</evidence>
<dbReference type="AlphaFoldDB" id="A0A6C0BZG6"/>
<feature type="domain" description="Major capsid protein N-terminal" evidence="1">
    <location>
        <begin position="25"/>
        <end position="236"/>
    </location>
</feature>
<accession>A0A6C0BZG6</accession>
<dbReference type="EMBL" id="MN739291">
    <property type="protein sequence ID" value="QHS97221.1"/>
    <property type="molecule type" value="Genomic_DNA"/>
</dbReference>
<dbReference type="Gene3D" id="2.70.9.20">
    <property type="entry name" value="Major capsid protein Vp54"/>
    <property type="match status" value="1"/>
</dbReference>
<name>A0A6C0BZG6_9ZZZZ</name>
<dbReference type="InterPro" id="IPR038519">
    <property type="entry name" value="MCP_C_sf"/>
</dbReference>
<dbReference type="Gene3D" id="2.70.9.10">
    <property type="entry name" value="Adenovirus Type 2 Hexon, domain 4"/>
    <property type="match status" value="1"/>
</dbReference>
<organism evidence="2">
    <name type="scientific">viral metagenome</name>
    <dbReference type="NCBI Taxonomy" id="1070528"/>
    <lineage>
        <taxon>unclassified sequences</taxon>
        <taxon>metagenomes</taxon>
        <taxon>organismal metagenomes</taxon>
    </lineage>
</organism>
<dbReference type="Pfam" id="PF16903">
    <property type="entry name" value="Capsid_N"/>
    <property type="match status" value="1"/>
</dbReference>